<protein>
    <submittedName>
        <fullName evidence="2">Uncharacterized protein</fullName>
    </submittedName>
</protein>
<name>A0AAV4B0B4_9GAST</name>
<dbReference type="EMBL" id="BLXT01004479">
    <property type="protein sequence ID" value="GFO12952.1"/>
    <property type="molecule type" value="Genomic_DNA"/>
</dbReference>
<sequence length="70" mass="7407">MLSGLLSGRGASGGARTRDRRVPGDLRADSLATVPPTPHKSGKNTYLPYEGVQPMKAGFAHTIDLWKTGS</sequence>
<organism evidence="2 3">
    <name type="scientific">Plakobranchus ocellatus</name>
    <dbReference type="NCBI Taxonomy" id="259542"/>
    <lineage>
        <taxon>Eukaryota</taxon>
        <taxon>Metazoa</taxon>
        <taxon>Spiralia</taxon>
        <taxon>Lophotrochozoa</taxon>
        <taxon>Mollusca</taxon>
        <taxon>Gastropoda</taxon>
        <taxon>Heterobranchia</taxon>
        <taxon>Euthyneura</taxon>
        <taxon>Panpulmonata</taxon>
        <taxon>Sacoglossa</taxon>
        <taxon>Placobranchoidea</taxon>
        <taxon>Plakobranchidae</taxon>
        <taxon>Plakobranchus</taxon>
    </lineage>
</organism>
<evidence type="ECO:0000256" key="1">
    <source>
        <dbReference type="SAM" id="MobiDB-lite"/>
    </source>
</evidence>
<reference evidence="2 3" key="1">
    <citation type="journal article" date="2021" name="Elife">
        <title>Chloroplast acquisition without the gene transfer in kleptoplastic sea slugs, Plakobranchus ocellatus.</title>
        <authorList>
            <person name="Maeda T."/>
            <person name="Takahashi S."/>
            <person name="Yoshida T."/>
            <person name="Shimamura S."/>
            <person name="Takaki Y."/>
            <person name="Nagai Y."/>
            <person name="Toyoda A."/>
            <person name="Suzuki Y."/>
            <person name="Arimoto A."/>
            <person name="Ishii H."/>
            <person name="Satoh N."/>
            <person name="Nishiyama T."/>
            <person name="Hasebe M."/>
            <person name="Maruyama T."/>
            <person name="Minagawa J."/>
            <person name="Obokata J."/>
            <person name="Shigenobu S."/>
        </authorList>
    </citation>
    <scope>NUCLEOTIDE SEQUENCE [LARGE SCALE GENOMIC DNA]</scope>
</reference>
<comment type="caution">
    <text evidence="2">The sequence shown here is derived from an EMBL/GenBank/DDBJ whole genome shotgun (WGS) entry which is preliminary data.</text>
</comment>
<dbReference type="Proteomes" id="UP000735302">
    <property type="component" value="Unassembled WGS sequence"/>
</dbReference>
<dbReference type="AlphaFoldDB" id="A0AAV4B0B4"/>
<evidence type="ECO:0000313" key="2">
    <source>
        <dbReference type="EMBL" id="GFO12952.1"/>
    </source>
</evidence>
<evidence type="ECO:0000313" key="3">
    <source>
        <dbReference type="Proteomes" id="UP000735302"/>
    </source>
</evidence>
<keyword evidence="3" id="KW-1185">Reference proteome</keyword>
<feature type="compositionally biased region" description="Basic and acidic residues" evidence="1">
    <location>
        <begin position="16"/>
        <end position="28"/>
    </location>
</feature>
<feature type="region of interest" description="Disordered" evidence="1">
    <location>
        <begin position="1"/>
        <end position="45"/>
    </location>
</feature>
<proteinExistence type="predicted"/>
<gene>
    <name evidence="2" type="ORF">PoB_003945700</name>
</gene>
<accession>A0AAV4B0B4</accession>